<dbReference type="Gramene" id="CDY45934">
    <property type="protein sequence ID" value="CDY45934"/>
    <property type="gene ID" value="GSBRNA2T00082928001"/>
</dbReference>
<gene>
    <name evidence="2" type="primary">BnaC06g10030D</name>
    <name evidence="1" type="ORF">DARMORV10_C06P14510.1</name>
    <name evidence="2" type="ORF">GSBRNA2T00082928001</name>
</gene>
<reference evidence="2" key="2">
    <citation type="submission" date="2014-06" db="EMBL/GenBank/DDBJ databases">
        <authorList>
            <person name="Genoscope - CEA"/>
        </authorList>
    </citation>
    <scope>NUCLEOTIDE SEQUENCE</scope>
</reference>
<name>A0A078I959_BRANA</name>
<dbReference type="EMBL" id="HG994370">
    <property type="protein sequence ID" value="CAF2056990.1"/>
    <property type="molecule type" value="Genomic_DNA"/>
</dbReference>
<protein>
    <submittedName>
        <fullName evidence="1">(rape) hypothetical protein</fullName>
    </submittedName>
    <submittedName>
        <fullName evidence="2">BnaC06g10030D protein</fullName>
    </submittedName>
</protein>
<sequence>MVRLTILDSASALFRDLHSMTAMEYKLYSLQASILGYAKVPFLSYKDRLQSSRLLFSDAVPFIGGYSRRYHTEEAAVGYRSLCLRGFVVQGSLDHKNPVLEDVYRIIDSIGWSYTVMHVHPFCPGL</sequence>
<accession>A0A078I959</accession>
<dbReference type="Proteomes" id="UP001295469">
    <property type="component" value="Chromosome C06"/>
</dbReference>
<evidence type="ECO:0000313" key="1">
    <source>
        <dbReference type="EMBL" id="CAF2056990.1"/>
    </source>
</evidence>
<reference evidence="1" key="3">
    <citation type="submission" date="2021-01" db="EMBL/GenBank/DDBJ databases">
        <authorList>
            <consortium name="Genoscope - CEA"/>
            <person name="William W."/>
        </authorList>
    </citation>
    <scope>NUCLEOTIDE SEQUENCE</scope>
</reference>
<dbReference type="EMBL" id="LK032642">
    <property type="protein sequence ID" value="CDY45934.1"/>
    <property type="molecule type" value="Genomic_DNA"/>
</dbReference>
<proteinExistence type="predicted"/>
<evidence type="ECO:0000313" key="2">
    <source>
        <dbReference type="EMBL" id="CDY45934.1"/>
    </source>
</evidence>
<evidence type="ECO:0000313" key="3">
    <source>
        <dbReference type="Proteomes" id="UP000028999"/>
    </source>
</evidence>
<organism evidence="2 3">
    <name type="scientific">Brassica napus</name>
    <name type="common">Rape</name>
    <dbReference type="NCBI Taxonomy" id="3708"/>
    <lineage>
        <taxon>Eukaryota</taxon>
        <taxon>Viridiplantae</taxon>
        <taxon>Streptophyta</taxon>
        <taxon>Embryophyta</taxon>
        <taxon>Tracheophyta</taxon>
        <taxon>Spermatophyta</taxon>
        <taxon>Magnoliopsida</taxon>
        <taxon>eudicotyledons</taxon>
        <taxon>Gunneridae</taxon>
        <taxon>Pentapetalae</taxon>
        <taxon>rosids</taxon>
        <taxon>malvids</taxon>
        <taxon>Brassicales</taxon>
        <taxon>Brassicaceae</taxon>
        <taxon>Brassiceae</taxon>
        <taxon>Brassica</taxon>
    </lineage>
</organism>
<dbReference type="AlphaFoldDB" id="A0A078I959"/>
<dbReference type="Proteomes" id="UP000028999">
    <property type="component" value="Unassembled WGS sequence"/>
</dbReference>
<keyword evidence="3" id="KW-1185">Reference proteome</keyword>
<dbReference type="PaxDb" id="3708-A0A078I959"/>
<reference evidence="2 3" key="1">
    <citation type="journal article" date="2014" name="Science">
        <title>Plant genetics. Early allopolyploid evolution in the post-Neolithic Brassica napus oilseed genome.</title>
        <authorList>
            <person name="Chalhoub B."/>
            <person name="Denoeud F."/>
            <person name="Liu S."/>
            <person name="Parkin I.A."/>
            <person name="Tang H."/>
            <person name="Wang X."/>
            <person name="Chiquet J."/>
            <person name="Belcram H."/>
            <person name="Tong C."/>
            <person name="Samans B."/>
            <person name="Correa M."/>
            <person name="Da Silva C."/>
            <person name="Just J."/>
            <person name="Falentin C."/>
            <person name="Koh C.S."/>
            <person name="Le Clainche I."/>
            <person name="Bernard M."/>
            <person name="Bento P."/>
            <person name="Noel B."/>
            <person name="Labadie K."/>
            <person name="Alberti A."/>
            <person name="Charles M."/>
            <person name="Arnaud D."/>
            <person name="Guo H."/>
            <person name="Daviaud C."/>
            <person name="Alamery S."/>
            <person name="Jabbari K."/>
            <person name="Zhao M."/>
            <person name="Edger P.P."/>
            <person name="Chelaifa H."/>
            <person name="Tack D."/>
            <person name="Lassalle G."/>
            <person name="Mestiri I."/>
            <person name="Schnel N."/>
            <person name="Le Paslier M.C."/>
            <person name="Fan G."/>
            <person name="Renault V."/>
            <person name="Bayer P.E."/>
            <person name="Golicz A.A."/>
            <person name="Manoli S."/>
            <person name="Lee T.H."/>
            <person name="Thi V.H."/>
            <person name="Chalabi S."/>
            <person name="Hu Q."/>
            <person name="Fan C."/>
            <person name="Tollenaere R."/>
            <person name="Lu Y."/>
            <person name="Battail C."/>
            <person name="Shen J."/>
            <person name="Sidebottom C.H."/>
            <person name="Wang X."/>
            <person name="Canaguier A."/>
            <person name="Chauveau A."/>
            <person name="Berard A."/>
            <person name="Deniot G."/>
            <person name="Guan M."/>
            <person name="Liu Z."/>
            <person name="Sun F."/>
            <person name="Lim Y.P."/>
            <person name="Lyons E."/>
            <person name="Town C.D."/>
            <person name="Bancroft I."/>
            <person name="Wang X."/>
            <person name="Meng J."/>
            <person name="Ma J."/>
            <person name="Pires J.C."/>
            <person name="King G.J."/>
            <person name="Brunel D."/>
            <person name="Delourme R."/>
            <person name="Renard M."/>
            <person name="Aury J.M."/>
            <person name="Adams K.L."/>
            <person name="Batley J."/>
            <person name="Snowdon R.J."/>
            <person name="Tost J."/>
            <person name="Edwards D."/>
            <person name="Zhou Y."/>
            <person name="Hua W."/>
            <person name="Sharpe A.G."/>
            <person name="Paterson A.H."/>
            <person name="Guan C."/>
            <person name="Wincker P."/>
        </authorList>
    </citation>
    <scope>NUCLEOTIDE SEQUENCE [LARGE SCALE GENOMIC DNA]</scope>
    <source>
        <strain evidence="3">cv. Darmor-bzh</strain>
    </source>
</reference>